<dbReference type="RefSeq" id="WP_215604183.1">
    <property type="nucleotide sequence ID" value="NZ_CP076136.1"/>
</dbReference>
<sequence length="175" mass="18883">MALGRFGSVVVLAAALLGASVSTGFSAKDSAVTTSGLPLPRYVSLKSDHVNVRAGPTKDNDVAWVYTRSGLPVEITAEFENWRRVRDSEGAEGWVYHSLLSGRRTAVITMKAKDELAPLYDRADPASAIAARLQAGVVAQVKKCAAGWCRVTGNGFDGWIEQQRLWGVYADEKVE</sequence>
<gene>
    <name evidence="2" type="ORF">KMZ93_00280</name>
</gene>
<dbReference type="AlphaFoldDB" id="A0A975RXJ4"/>
<dbReference type="Proteomes" id="UP000676951">
    <property type="component" value="Chromosome"/>
</dbReference>
<dbReference type="EMBL" id="CP076136">
    <property type="protein sequence ID" value="QWG23429.1"/>
    <property type="molecule type" value="Genomic_DNA"/>
</dbReference>
<keyword evidence="1" id="KW-0732">Signal</keyword>
<keyword evidence="3" id="KW-1185">Reference proteome</keyword>
<organism evidence="2 3">
    <name type="scientific">Bradyrhizobium sediminis</name>
    <dbReference type="NCBI Taxonomy" id="2840469"/>
    <lineage>
        <taxon>Bacteria</taxon>
        <taxon>Pseudomonadati</taxon>
        <taxon>Pseudomonadota</taxon>
        <taxon>Alphaproteobacteria</taxon>
        <taxon>Hyphomicrobiales</taxon>
        <taxon>Nitrobacteraceae</taxon>
        <taxon>Bradyrhizobium</taxon>
    </lineage>
</organism>
<reference evidence="2 3" key="1">
    <citation type="submission" date="2021-06" db="EMBL/GenBank/DDBJ databases">
        <title>Bradyrhizobium sp. S2-11-4 Genome sequencing.</title>
        <authorList>
            <person name="Jin L."/>
        </authorList>
    </citation>
    <scope>NUCLEOTIDE SEQUENCE [LARGE SCALE GENOMIC DNA]</scope>
    <source>
        <strain evidence="2 3">S2-11-4</strain>
    </source>
</reference>
<evidence type="ECO:0000313" key="2">
    <source>
        <dbReference type="EMBL" id="QWG23429.1"/>
    </source>
</evidence>
<accession>A0A975RXJ4</accession>
<dbReference type="Pfam" id="PF06347">
    <property type="entry name" value="SH3_4"/>
    <property type="match status" value="2"/>
</dbReference>
<evidence type="ECO:0000313" key="3">
    <source>
        <dbReference type="Proteomes" id="UP000676951"/>
    </source>
</evidence>
<name>A0A975RXJ4_9BRAD</name>
<proteinExistence type="predicted"/>
<dbReference type="Gene3D" id="2.30.30.40">
    <property type="entry name" value="SH3 Domains"/>
    <property type="match status" value="1"/>
</dbReference>
<feature type="chain" id="PRO_5038099639" evidence="1">
    <location>
        <begin position="28"/>
        <end position="175"/>
    </location>
</feature>
<feature type="signal peptide" evidence="1">
    <location>
        <begin position="1"/>
        <end position="27"/>
    </location>
</feature>
<protein>
    <submittedName>
        <fullName evidence="2">Aspartyl-trna synthetase</fullName>
    </submittedName>
</protein>
<dbReference type="InterPro" id="IPR010466">
    <property type="entry name" value="DUF1058"/>
</dbReference>
<evidence type="ECO:0000256" key="1">
    <source>
        <dbReference type="SAM" id="SignalP"/>
    </source>
</evidence>